<accession>A0AC61RDC3</accession>
<dbReference type="Proteomes" id="UP000306319">
    <property type="component" value="Unassembled WGS sequence"/>
</dbReference>
<evidence type="ECO:0000313" key="2">
    <source>
        <dbReference type="Proteomes" id="UP000306319"/>
    </source>
</evidence>
<gene>
    <name evidence="1" type="ORF">E5331_14475</name>
</gene>
<protein>
    <submittedName>
        <fullName evidence="1">NfeD family protein</fullName>
    </submittedName>
</protein>
<organism evidence="1 2">
    <name type="scientific">Lepagella muris</name>
    <dbReference type="NCBI Taxonomy" id="3032870"/>
    <lineage>
        <taxon>Bacteria</taxon>
        <taxon>Pseudomonadati</taxon>
        <taxon>Bacteroidota</taxon>
        <taxon>Bacteroidia</taxon>
        <taxon>Bacteroidales</taxon>
        <taxon>Muribaculaceae</taxon>
        <taxon>Lepagella</taxon>
    </lineage>
</organism>
<dbReference type="EMBL" id="SRYB01000024">
    <property type="protein sequence ID" value="TGY77507.1"/>
    <property type="molecule type" value="Genomic_DNA"/>
</dbReference>
<comment type="caution">
    <text evidence="1">The sequence shown here is derived from an EMBL/GenBank/DDBJ whole genome shotgun (WGS) entry which is preliminary data.</text>
</comment>
<evidence type="ECO:0000313" key="1">
    <source>
        <dbReference type="EMBL" id="TGY77507.1"/>
    </source>
</evidence>
<proteinExistence type="predicted"/>
<name>A0AC61RDC3_9BACT</name>
<reference evidence="1" key="1">
    <citation type="submission" date="2019-04" db="EMBL/GenBank/DDBJ databases">
        <title>Microbes associate with the intestines of laboratory mice.</title>
        <authorList>
            <person name="Navarre W."/>
            <person name="Wong E."/>
            <person name="Huang K."/>
            <person name="Tropini C."/>
            <person name="Ng K."/>
            <person name="Yu B."/>
        </authorList>
    </citation>
    <scope>NUCLEOTIDE SEQUENCE</scope>
    <source>
        <strain evidence="1">NM04_E33</strain>
    </source>
</reference>
<keyword evidence="2" id="KW-1185">Reference proteome</keyword>
<sequence>MEAWIIWLIIAAVLVIVEVLSQMVWTLCLAVGCLGSLVAALWGVGTVWQIVVLAIVSVMAFIVLMPLFKKWHDRRHKLESRDDRTGMDALLGRRAVVTETIHPGKLGRARIDGDNWQVRTPHDDSLVERGKEVVVIAYDSIILTVEPA</sequence>